<evidence type="ECO:0000256" key="2">
    <source>
        <dbReference type="SAM" id="SignalP"/>
    </source>
</evidence>
<accession>A0A7G9RVV8</accession>
<gene>
    <name evidence="3" type="ORF">H9K76_19315</name>
</gene>
<keyword evidence="4" id="KW-1185">Reference proteome</keyword>
<dbReference type="AlphaFoldDB" id="A0A7G9RVV8"/>
<feature type="chain" id="PRO_5028833176" evidence="2">
    <location>
        <begin position="23"/>
        <end position="322"/>
    </location>
</feature>
<dbReference type="EMBL" id="CP060714">
    <property type="protein sequence ID" value="QNN59733.1"/>
    <property type="molecule type" value="Genomic_DNA"/>
</dbReference>
<evidence type="ECO:0000313" key="4">
    <source>
        <dbReference type="Proteomes" id="UP000515811"/>
    </source>
</evidence>
<dbReference type="SUPFAM" id="SSF53850">
    <property type="entry name" value="Periplasmic binding protein-like II"/>
    <property type="match status" value="1"/>
</dbReference>
<proteinExistence type="inferred from homology"/>
<sequence>MVLALVAALLAAGVWASRTGRAAVRFEKPVTIVVTFPPGGGTDLLARRLGAAMQERLGQTVVVENRPGASGNIGARYVAEAAADGTTLLMVNSSFAINPGVYQHLDFDPRKDFAAVVNAGTIASVLVVPQASGYHSLADLARDLQGQHGALLPFASCGNGTPQHLAGEMMARALDLRLQHVPYKGCGPAITDVASGQVPLGMVTASSAAPMIEAGRVRAIAVTSVHRLAQLPGVATVAEQGAPGFEAQQWHGLLAPAATPVPVIEHLHAVLAAILRDPAMQQSLQAQGYVQQEQSPQQFGRLIASDIDRYADLSRQLGLRVD</sequence>
<dbReference type="InterPro" id="IPR005064">
    <property type="entry name" value="BUG"/>
</dbReference>
<dbReference type="Pfam" id="PF03401">
    <property type="entry name" value="TctC"/>
    <property type="match status" value="1"/>
</dbReference>
<evidence type="ECO:0000313" key="3">
    <source>
        <dbReference type="EMBL" id="QNN59733.1"/>
    </source>
</evidence>
<feature type="signal peptide" evidence="2">
    <location>
        <begin position="1"/>
        <end position="22"/>
    </location>
</feature>
<dbReference type="PIRSF" id="PIRSF017082">
    <property type="entry name" value="YflP"/>
    <property type="match status" value="1"/>
</dbReference>
<organism evidence="3 4">
    <name type="scientific">Diaphorobacter ruginosibacter</name>
    <dbReference type="NCBI Taxonomy" id="1715720"/>
    <lineage>
        <taxon>Bacteria</taxon>
        <taxon>Pseudomonadati</taxon>
        <taxon>Pseudomonadota</taxon>
        <taxon>Betaproteobacteria</taxon>
        <taxon>Burkholderiales</taxon>
        <taxon>Comamonadaceae</taxon>
        <taxon>Diaphorobacter</taxon>
    </lineage>
</organism>
<dbReference type="KEGG" id="drg:H9K76_19315"/>
<reference evidence="3 4" key="1">
    <citation type="submission" date="2020-08" db="EMBL/GenBank/DDBJ databases">
        <title>Genome sequence of Diaphorobacter ruginosibacter DSM 27467T.</title>
        <authorList>
            <person name="Hyun D.-W."/>
            <person name="Bae J.-W."/>
        </authorList>
    </citation>
    <scope>NUCLEOTIDE SEQUENCE [LARGE SCALE GENOMIC DNA]</scope>
    <source>
        <strain evidence="3 4">DSM 27467</strain>
    </source>
</reference>
<dbReference type="Gene3D" id="3.40.190.10">
    <property type="entry name" value="Periplasmic binding protein-like II"/>
    <property type="match status" value="1"/>
</dbReference>
<comment type="similarity">
    <text evidence="1">Belongs to the UPF0065 (bug) family.</text>
</comment>
<dbReference type="PANTHER" id="PTHR42928:SF5">
    <property type="entry name" value="BLR1237 PROTEIN"/>
    <property type="match status" value="1"/>
</dbReference>
<dbReference type="Proteomes" id="UP000515811">
    <property type="component" value="Chromosome"/>
</dbReference>
<dbReference type="Gene3D" id="3.40.190.150">
    <property type="entry name" value="Bordetella uptake gene, domain 1"/>
    <property type="match status" value="1"/>
</dbReference>
<protein>
    <submittedName>
        <fullName evidence="3">Tripartite tricarboxylate transporter substrate binding protein</fullName>
    </submittedName>
</protein>
<dbReference type="CDD" id="cd13578">
    <property type="entry name" value="PBP2_Bug27"/>
    <property type="match status" value="1"/>
</dbReference>
<name>A0A7G9RVV8_9BURK</name>
<dbReference type="InterPro" id="IPR042100">
    <property type="entry name" value="Bug_dom1"/>
</dbReference>
<keyword evidence="2" id="KW-0732">Signal</keyword>
<dbReference type="PANTHER" id="PTHR42928">
    <property type="entry name" value="TRICARBOXYLATE-BINDING PROTEIN"/>
    <property type="match status" value="1"/>
</dbReference>
<evidence type="ECO:0000256" key="1">
    <source>
        <dbReference type="ARBA" id="ARBA00006987"/>
    </source>
</evidence>